<evidence type="ECO:0000256" key="5">
    <source>
        <dbReference type="ARBA" id="ARBA00011245"/>
    </source>
</evidence>
<dbReference type="InterPro" id="IPR036866">
    <property type="entry name" value="RibonucZ/Hydroxyglut_hydro"/>
</dbReference>
<evidence type="ECO:0000256" key="8">
    <source>
        <dbReference type="ARBA" id="ARBA00022729"/>
    </source>
</evidence>
<sequence>MIRLISLITLLLSQFFVWAVTAPVPEMEISQLKTNVFLHISYKNVEGFGLVSSNGVILLHDDHSVLIDTPWTAEETIALLKWAEEMGKPISKSISTHYHDDRTAGMAVLNTAGVATYALGLTNRLLEANHKAVAKHAVEGTPTQIESHIEVYYPGPGHTKDNVVVWLEEDNILVGGCLTRATEADSLGYTGDAFVSEWPQSVKNVMQQYPHISLVIPGHGEVGDSHVLTHTIKLAATYGEP</sequence>
<evidence type="ECO:0000259" key="13">
    <source>
        <dbReference type="SMART" id="SM00849"/>
    </source>
</evidence>
<dbReference type="AlphaFoldDB" id="A0A6M4MC67"/>
<dbReference type="InterPro" id="IPR058199">
    <property type="entry name" value="BlaB//VIM/IMP-1"/>
</dbReference>
<evidence type="ECO:0000256" key="9">
    <source>
        <dbReference type="ARBA" id="ARBA00022764"/>
    </source>
</evidence>
<reference evidence="15" key="1">
    <citation type="submission" date="2014-12" db="EMBL/GenBank/DDBJ databases">
        <title>Complete genome sequence of a multi-drug resistant Klebsiella pneumoniae.</title>
        <authorList>
            <person name="Hua X."/>
            <person name="Chen Q."/>
            <person name="Li X."/>
            <person name="Feng Y."/>
            <person name="Ruan Z."/>
            <person name="Yu Y."/>
        </authorList>
    </citation>
    <scope>NUCLEOTIDE SEQUENCE [LARGE SCALE GENOMIC DNA]</scope>
    <source>
        <strain evidence="15">5.12</strain>
    </source>
</reference>
<dbReference type="RefSeq" id="WP_097349181.1">
    <property type="nucleotide sequence ID" value="NZ_CP052766.1"/>
</dbReference>
<evidence type="ECO:0000256" key="4">
    <source>
        <dbReference type="ARBA" id="ARBA00005250"/>
    </source>
</evidence>
<keyword evidence="9" id="KW-0574">Periplasm</keyword>
<dbReference type="InterPro" id="IPR001279">
    <property type="entry name" value="Metallo-B-lactamas"/>
</dbReference>
<evidence type="ECO:0000256" key="3">
    <source>
        <dbReference type="ARBA" id="ARBA00004418"/>
    </source>
</evidence>
<comment type="subcellular location">
    <subcellularLocation>
        <location evidence="3">Periplasm</location>
    </subcellularLocation>
</comment>
<keyword evidence="8" id="KW-0732">Signal</keyword>
<dbReference type="SMART" id="SM00849">
    <property type="entry name" value="Lactamase_B"/>
    <property type="match status" value="1"/>
</dbReference>
<dbReference type="GO" id="GO:0017001">
    <property type="term" value="P:antibiotic catabolic process"/>
    <property type="evidence" value="ECO:0007669"/>
    <property type="project" value="UniProtKB-ARBA"/>
</dbReference>
<dbReference type="NCBIfam" id="NF033088">
    <property type="entry name" value="bla_subclass_B1"/>
    <property type="match status" value="1"/>
</dbReference>
<dbReference type="Gene3D" id="3.60.15.10">
    <property type="entry name" value="Ribonuclease Z/Hydroxyacylglutathione hydrolase-like"/>
    <property type="match status" value="1"/>
</dbReference>
<dbReference type="EMBL" id="CP052766">
    <property type="protein sequence ID" value="QJR80135.1"/>
    <property type="molecule type" value="Genomic_DNA"/>
</dbReference>
<evidence type="ECO:0000256" key="12">
    <source>
        <dbReference type="ARBA" id="ARBA00023251"/>
    </source>
</evidence>
<dbReference type="EC" id="3.5.2.6" evidence="6"/>
<evidence type="ECO:0000256" key="7">
    <source>
        <dbReference type="ARBA" id="ARBA00022723"/>
    </source>
</evidence>
<evidence type="ECO:0000256" key="2">
    <source>
        <dbReference type="ARBA" id="ARBA00001947"/>
    </source>
</evidence>
<name>A0A6M4MC67_9ALTE</name>
<feature type="domain" description="Metallo-beta-lactamase" evidence="13">
    <location>
        <begin position="52"/>
        <end position="219"/>
    </location>
</feature>
<gene>
    <name evidence="14" type="primary">bla</name>
    <name evidence="14" type="ORF">CA267_004750</name>
</gene>
<dbReference type="PANTHER" id="PTHR42951:SF4">
    <property type="entry name" value="ACYL-COENZYME A THIOESTERASE MBLAC2"/>
    <property type="match status" value="1"/>
</dbReference>
<protein>
    <recommendedName>
        <fullName evidence="6">beta-lactamase</fullName>
        <ecNumber evidence="6">3.5.2.6</ecNumber>
    </recommendedName>
</protein>
<proteinExistence type="inferred from homology"/>
<evidence type="ECO:0000313" key="15">
    <source>
        <dbReference type="Proteomes" id="UP000219285"/>
    </source>
</evidence>
<dbReference type="OrthoDB" id="420651at2"/>
<dbReference type="PANTHER" id="PTHR42951">
    <property type="entry name" value="METALLO-BETA-LACTAMASE DOMAIN-CONTAINING"/>
    <property type="match status" value="1"/>
</dbReference>
<comment type="cofactor">
    <cofactor evidence="2">
        <name>Zn(2+)</name>
        <dbReference type="ChEBI" id="CHEBI:29105"/>
    </cofactor>
</comment>
<comment type="similarity">
    <text evidence="4">Belongs to the metallo-beta-lactamase superfamily. Class-B beta-lactamase family.</text>
</comment>
<keyword evidence="11" id="KW-0862">Zinc</keyword>
<dbReference type="KEGG" id="apel:CA267_004750"/>
<comment type="catalytic activity">
    <reaction evidence="1">
        <text>a beta-lactam + H2O = a substituted beta-amino acid</text>
        <dbReference type="Rhea" id="RHEA:20401"/>
        <dbReference type="ChEBI" id="CHEBI:15377"/>
        <dbReference type="ChEBI" id="CHEBI:35627"/>
        <dbReference type="ChEBI" id="CHEBI:140347"/>
        <dbReference type="EC" id="3.5.2.6"/>
    </reaction>
</comment>
<keyword evidence="10" id="KW-0378">Hydrolase</keyword>
<comment type="subunit">
    <text evidence="5">Monomer.</text>
</comment>
<dbReference type="NCBIfam" id="NF012229">
    <property type="entry name" value="bla_class_B_core"/>
    <property type="match status" value="1"/>
</dbReference>
<evidence type="ECO:0000256" key="1">
    <source>
        <dbReference type="ARBA" id="ARBA00001526"/>
    </source>
</evidence>
<keyword evidence="12" id="KW-0046">Antibiotic resistance</keyword>
<reference evidence="14 15" key="2">
    <citation type="submission" date="2020-04" db="EMBL/GenBank/DDBJ databases">
        <title>Complete genome sequence of Alteromonas pelagimontana 5.12T.</title>
        <authorList>
            <person name="Sinha R.K."/>
            <person name="Krishnan K.P."/>
            <person name="Kurian J.P."/>
        </authorList>
    </citation>
    <scope>NUCLEOTIDE SEQUENCE [LARGE SCALE GENOMIC DNA]</scope>
    <source>
        <strain evidence="14 15">5.12</strain>
    </source>
</reference>
<dbReference type="InterPro" id="IPR050855">
    <property type="entry name" value="NDM-1-like"/>
</dbReference>
<accession>A0A6M4MC67</accession>
<organism evidence="14 15">
    <name type="scientific">Alteromonas pelagimontana</name>
    <dbReference type="NCBI Taxonomy" id="1858656"/>
    <lineage>
        <taxon>Bacteria</taxon>
        <taxon>Pseudomonadati</taxon>
        <taxon>Pseudomonadota</taxon>
        <taxon>Gammaproteobacteria</taxon>
        <taxon>Alteromonadales</taxon>
        <taxon>Alteromonadaceae</taxon>
        <taxon>Alteromonas/Salinimonas group</taxon>
        <taxon>Alteromonas</taxon>
    </lineage>
</organism>
<dbReference type="Pfam" id="PF00753">
    <property type="entry name" value="Lactamase_B"/>
    <property type="match status" value="1"/>
</dbReference>
<dbReference type="Proteomes" id="UP000219285">
    <property type="component" value="Chromosome"/>
</dbReference>
<keyword evidence="7" id="KW-0479">Metal-binding</keyword>
<evidence type="ECO:0000256" key="6">
    <source>
        <dbReference type="ARBA" id="ARBA00012865"/>
    </source>
</evidence>
<evidence type="ECO:0000256" key="10">
    <source>
        <dbReference type="ARBA" id="ARBA00022801"/>
    </source>
</evidence>
<dbReference type="SUPFAM" id="SSF56281">
    <property type="entry name" value="Metallo-hydrolase/oxidoreductase"/>
    <property type="match status" value="1"/>
</dbReference>
<evidence type="ECO:0000256" key="11">
    <source>
        <dbReference type="ARBA" id="ARBA00022833"/>
    </source>
</evidence>
<evidence type="ECO:0000313" key="14">
    <source>
        <dbReference type="EMBL" id="QJR80135.1"/>
    </source>
</evidence>
<keyword evidence="15" id="KW-1185">Reference proteome</keyword>